<dbReference type="SUPFAM" id="SSF51161">
    <property type="entry name" value="Trimeric LpxA-like enzymes"/>
    <property type="match status" value="1"/>
</dbReference>
<dbReference type="EMBL" id="LR215974">
    <property type="protein sequence ID" value="VFB03817.1"/>
    <property type="molecule type" value="Genomic_DNA"/>
</dbReference>
<dbReference type="RefSeq" id="WP_130914267.1">
    <property type="nucleotide sequence ID" value="NZ_LR215974.1"/>
</dbReference>
<dbReference type="PANTHER" id="PTHR43584:SF9">
    <property type="entry name" value="TRANSFERASE HEXAPEPTIDE REPEAT CONTAINING PROTEIN"/>
    <property type="match status" value="1"/>
</dbReference>
<gene>
    <name evidence="3" type="ORF">NCTC12078_01834</name>
</gene>
<sequence>MQLVFSDAQYWEDFLPLTFTRPVAEMRCGILTFSERWQKILSSDEISWFTELYLQQKYREPEKKESLFLVPNFLPTETVIQQIINLKQGEALVYEDELVAAKINMEGFSLNQIEKMTDIKEKLIFFKKPTDLFTYNKEAINFDFELLTRGKTSRELSSTNGFLGKKENLFIEEGAEVEFSTINTKTGKIYIGKNAEVMEGCNLRGPIALCEGSKFNLGAKIYGATTVGPHSKVGGEVSNIIIFGYTNKGHDGFVGNSVIGEWCNLGADTNSSNLKNNYGNVKLWNYRTKDFQDTGLQFAGLIMGDHSKTAINTQLNTGTVIGVASNIFREGFPPNLIENFSWGGFKDDERFKLDKAYEVAEKVMARRKMPLTDEDKGILKHIFDEY</sequence>
<evidence type="ECO:0000313" key="4">
    <source>
        <dbReference type="Proteomes" id="UP000290013"/>
    </source>
</evidence>
<dbReference type="PANTHER" id="PTHR43584">
    <property type="entry name" value="NUCLEOTIDYL TRANSFERASE"/>
    <property type="match status" value="1"/>
</dbReference>
<dbReference type="Gene3D" id="2.160.10.10">
    <property type="entry name" value="Hexapeptide repeat proteins"/>
    <property type="match status" value="1"/>
</dbReference>
<dbReference type="AlphaFoldDB" id="A0A4U8WBT6"/>
<name>A0A4U8WBT6_9FLAO</name>
<dbReference type="InterPro" id="IPR023917">
    <property type="entry name" value="Bifunctiontional_GlmU_bac-type"/>
</dbReference>
<keyword evidence="2" id="KW-0012">Acyltransferase</keyword>
<evidence type="ECO:0000256" key="1">
    <source>
        <dbReference type="ARBA" id="ARBA00022679"/>
    </source>
</evidence>
<organism evidence="3 4">
    <name type="scientific">Chryseobacterium taihuense</name>
    <dbReference type="NCBI Taxonomy" id="1141221"/>
    <lineage>
        <taxon>Bacteria</taxon>
        <taxon>Pseudomonadati</taxon>
        <taxon>Bacteroidota</taxon>
        <taxon>Flavobacteriia</taxon>
        <taxon>Flavobacteriales</taxon>
        <taxon>Weeksellaceae</taxon>
        <taxon>Chryseobacterium group</taxon>
        <taxon>Chryseobacterium</taxon>
    </lineage>
</organism>
<dbReference type="GO" id="GO:0016779">
    <property type="term" value="F:nucleotidyltransferase activity"/>
    <property type="evidence" value="ECO:0007669"/>
    <property type="project" value="UniProtKB-ARBA"/>
</dbReference>
<dbReference type="GO" id="GO:0016746">
    <property type="term" value="F:acyltransferase activity"/>
    <property type="evidence" value="ECO:0007669"/>
    <property type="project" value="UniProtKB-KW"/>
</dbReference>
<accession>A0A4U8WBT6</accession>
<dbReference type="InterPro" id="IPR011004">
    <property type="entry name" value="Trimer_LpxA-like_sf"/>
</dbReference>
<dbReference type="Proteomes" id="UP000290013">
    <property type="component" value="Chromosome"/>
</dbReference>
<keyword evidence="1 3" id="KW-0808">Transferase</keyword>
<dbReference type="NCBIfam" id="TIGR03991">
    <property type="entry name" value="alt_bact_glmU"/>
    <property type="match status" value="1"/>
</dbReference>
<evidence type="ECO:0000256" key="2">
    <source>
        <dbReference type="ARBA" id="ARBA00023315"/>
    </source>
</evidence>
<proteinExistence type="predicted"/>
<dbReference type="Pfam" id="PF13562">
    <property type="entry name" value="NTP_transf_4"/>
    <property type="match status" value="1"/>
</dbReference>
<protein>
    <submittedName>
        <fullName evidence="3">UDP-N-acetylglucosamine diphosphorylase/glucosamine-1-phosphate N-acetyltransferase</fullName>
    </submittedName>
</protein>
<evidence type="ECO:0000313" key="3">
    <source>
        <dbReference type="EMBL" id="VFB03817.1"/>
    </source>
</evidence>
<dbReference type="KEGG" id="ctai:NCTC12078_01834"/>
<reference evidence="3 4" key="1">
    <citation type="submission" date="2019-02" db="EMBL/GenBank/DDBJ databases">
        <authorList>
            <consortium name="Pathogen Informatics"/>
        </authorList>
    </citation>
    <scope>NUCLEOTIDE SEQUENCE [LARGE SCALE GENOMIC DNA]</scope>
    <source>
        <strain evidence="3 4">3012STDY6944375</strain>
    </source>
</reference>
<dbReference type="InterPro" id="IPR050065">
    <property type="entry name" value="GlmU-like"/>
</dbReference>